<evidence type="ECO:0000313" key="2">
    <source>
        <dbReference type="WBParaSite" id="ALUE_0001464401-mRNA-1"/>
    </source>
</evidence>
<name>A0A0M3IAL8_ASCLU</name>
<protein>
    <submittedName>
        <fullName evidence="2">Ovule protein</fullName>
    </submittedName>
</protein>
<proteinExistence type="predicted"/>
<accession>A0A0M3IAL8</accession>
<dbReference type="WBParaSite" id="ALUE_0001464401-mRNA-1">
    <property type="protein sequence ID" value="ALUE_0001464401-mRNA-1"/>
    <property type="gene ID" value="ALUE_0001464401"/>
</dbReference>
<organism evidence="1 2">
    <name type="scientific">Ascaris lumbricoides</name>
    <name type="common">Giant roundworm</name>
    <dbReference type="NCBI Taxonomy" id="6252"/>
    <lineage>
        <taxon>Eukaryota</taxon>
        <taxon>Metazoa</taxon>
        <taxon>Ecdysozoa</taxon>
        <taxon>Nematoda</taxon>
        <taxon>Chromadorea</taxon>
        <taxon>Rhabditida</taxon>
        <taxon>Spirurina</taxon>
        <taxon>Ascaridomorpha</taxon>
        <taxon>Ascaridoidea</taxon>
        <taxon>Ascarididae</taxon>
        <taxon>Ascaris</taxon>
    </lineage>
</organism>
<dbReference type="AlphaFoldDB" id="A0A0M3IAL8"/>
<evidence type="ECO:0000313" key="1">
    <source>
        <dbReference type="Proteomes" id="UP000036681"/>
    </source>
</evidence>
<reference evidence="2" key="1">
    <citation type="submission" date="2017-02" db="UniProtKB">
        <authorList>
            <consortium name="WormBaseParasite"/>
        </authorList>
    </citation>
    <scope>IDENTIFICATION</scope>
</reference>
<keyword evidence="1" id="KW-1185">Reference proteome</keyword>
<dbReference type="Proteomes" id="UP000036681">
    <property type="component" value="Unplaced"/>
</dbReference>
<sequence>MGKCNGLLDTWDAKSEVHLEEATHGIATMLLSFSSWLLFKWPFFPTLIFHPYSFGLESFLTFHSSFSLFISVYVHHFHYCVLELLSYTCQ</sequence>